<protein>
    <submittedName>
        <fullName evidence="1">Uncharacterized protein</fullName>
    </submittedName>
</protein>
<evidence type="ECO:0000313" key="2">
    <source>
        <dbReference type="Proteomes" id="UP001165960"/>
    </source>
</evidence>
<gene>
    <name evidence="1" type="ORF">DSO57_1006147</name>
</gene>
<reference evidence="1" key="1">
    <citation type="submission" date="2022-04" db="EMBL/GenBank/DDBJ databases">
        <title>Genome of the entomopathogenic fungus Entomophthora muscae.</title>
        <authorList>
            <person name="Elya C."/>
            <person name="Lovett B.R."/>
            <person name="Lee E."/>
            <person name="Macias A.M."/>
            <person name="Hajek A.E."/>
            <person name="De Bivort B.L."/>
            <person name="Kasson M.T."/>
            <person name="De Fine Licht H.H."/>
            <person name="Stajich J.E."/>
        </authorList>
    </citation>
    <scope>NUCLEOTIDE SEQUENCE</scope>
    <source>
        <strain evidence="1">Berkeley</strain>
    </source>
</reference>
<comment type="caution">
    <text evidence="1">The sequence shown here is derived from an EMBL/GenBank/DDBJ whole genome shotgun (WGS) entry which is preliminary data.</text>
</comment>
<proteinExistence type="predicted"/>
<evidence type="ECO:0000313" key="1">
    <source>
        <dbReference type="EMBL" id="KAJ9086262.1"/>
    </source>
</evidence>
<sequence length="404" mass="44994">MSAPVSHKEPKHTKIIEPTPTRTPSPKTLQKKVVIPVFVRETEPTLESHQVQQSGEDSPLQAKETVELSPVFSPGDNFSVPLQEDVKLDLDASMQEILARVTFYNSLQSPVLIALPILLDSSDIEQYINLFLPVPKDKVEVETVPESLPAILKAGYSLLLGTANKQVPMEVDPPLYEWEMTATSVEQDQVCQIKVLIEDRAKHVCLPGDGVKSTRLQDITLAAKNLLKETKIEMIWEEFCKFCPQFCAAIKHAVTETISCKSTETLLTDVGAPRTLGMVDGIPTAIILDSGTFNNIVTKMFMDCVGITDIAPSNTCYILADRRQVLCLETVQGLQVQIHSVSRVVDAAVFEHCQFNILLECQSIKEFNISTHYSTDRWTIQYGGYDIPMEISYSKDMNADCPTF</sequence>
<accession>A0ACC2UHM7</accession>
<dbReference type="EMBL" id="QTSX02000727">
    <property type="protein sequence ID" value="KAJ9086262.1"/>
    <property type="molecule type" value="Genomic_DNA"/>
</dbReference>
<dbReference type="Proteomes" id="UP001165960">
    <property type="component" value="Unassembled WGS sequence"/>
</dbReference>
<name>A0ACC2UHM7_9FUNG</name>
<organism evidence="1 2">
    <name type="scientific">Entomophthora muscae</name>
    <dbReference type="NCBI Taxonomy" id="34485"/>
    <lineage>
        <taxon>Eukaryota</taxon>
        <taxon>Fungi</taxon>
        <taxon>Fungi incertae sedis</taxon>
        <taxon>Zoopagomycota</taxon>
        <taxon>Entomophthoromycotina</taxon>
        <taxon>Entomophthoromycetes</taxon>
        <taxon>Entomophthorales</taxon>
        <taxon>Entomophthoraceae</taxon>
        <taxon>Entomophthora</taxon>
    </lineage>
</organism>
<keyword evidence="2" id="KW-1185">Reference proteome</keyword>